<sequence>MTMMLSDAGRVRARWLWLAWHLVYAAPEFGHPLLNHWRGSAANADGDYSDKPKRSRLGGFAAPRMSTRNIIAATSVMHQEAEKLAGRLFRRC</sequence>
<gene>
    <name evidence="1" type="ORF">PDMSB3_1121</name>
</gene>
<proteinExistence type="predicted"/>
<name>A0A5Q4YSR5_9BURK</name>
<dbReference type="KEGG" id="pdio:PDMSB3_1121"/>
<dbReference type="AlphaFoldDB" id="A0A5Q4YSR5"/>
<organism evidence="1 2">
    <name type="scientific">Paraburkholderia dioscoreae</name>
    <dbReference type="NCBI Taxonomy" id="2604047"/>
    <lineage>
        <taxon>Bacteria</taxon>
        <taxon>Pseudomonadati</taxon>
        <taxon>Pseudomonadota</taxon>
        <taxon>Betaproteobacteria</taxon>
        <taxon>Burkholderiales</taxon>
        <taxon>Burkholderiaceae</taxon>
        <taxon>Paraburkholderia</taxon>
    </lineage>
</organism>
<keyword evidence="2" id="KW-1185">Reference proteome</keyword>
<evidence type="ECO:0000313" key="2">
    <source>
        <dbReference type="Proteomes" id="UP000325811"/>
    </source>
</evidence>
<dbReference type="Proteomes" id="UP000325811">
    <property type="component" value="Chromosome I"/>
</dbReference>
<protein>
    <submittedName>
        <fullName evidence="1">Uncharacterized protein</fullName>
    </submittedName>
</protein>
<evidence type="ECO:0000313" key="1">
    <source>
        <dbReference type="EMBL" id="VVD27583.1"/>
    </source>
</evidence>
<accession>A0A5Q4YSR5</accession>
<dbReference type="EMBL" id="LR699553">
    <property type="protein sequence ID" value="VVD27583.1"/>
    <property type="molecule type" value="Genomic_DNA"/>
</dbReference>
<reference evidence="1 2" key="1">
    <citation type="submission" date="2019-08" db="EMBL/GenBank/DDBJ databases">
        <authorList>
            <person name="Herpell B J."/>
        </authorList>
    </citation>
    <scope>NUCLEOTIDE SEQUENCE [LARGE SCALE GENOMIC DNA]</scope>
    <source>
        <strain evidence="2">Msb3</strain>
    </source>
</reference>